<dbReference type="EMBL" id="JARKIB010000046">
    <property type="protein sequence ID" value="KAJ7756637.1"/>
    <property type="molecule type" value="Genomic_DNA"/>
</dbReference>
<feature type="compositionally biased region" description="Basic and acidic residues" evidence="1">
    <location>
        <begin position="219"/>
        <end position="240"/>
    </location>
</feature>
<feature type="region of interest" description="Disordered" evidence="1">
    <location>
        <begin position="118"/>
        <end position="147"/>
    </location>
</feature>
<name>A0AAD7J8A6_9AGAR</name>
<evidence type="ECO:0000313" key="3">
    <source>
        <dbReference type="Proteomes" id="UP001215598"/>
    </source>
</evidence>
<feature type="region of interest" description="Disordered" evidence="1">
    <location>
        <begin position="188"/>
        <end position="265"/>
    </location>
</feature>
<sequence length="265" mass="29018">MDPARIEGAVLVQRCVAGVDGFWRREVRRRGGSSERQGGEGRASAHRVRARRGGCGVGRNGQRQAAQRRRRLRRRYRRQADGVDVGDTRTAPSTVGDWRRRQRAGQQRVTAAVVEVGGGSGERAGSRRATSKDGSRCGRTGRAGVEGGAGERACVDRADTWDAETQRRRLRVQWLYAETDGRALEGVERNATTSARDNQKKSACRTENAHAADINGATRGEDFGTKGDVEWKSRTWEETARPLAPSNSVQTSSRDRGGGGRKEGF</sequence>
<feature type="compositionally biased region" description="Basic residues" evidence="1">
    <location>
        <begin position="66"/>
        <end position="77"/>
    </location>
</feature>
<feature type="compositionally biased region" description="Basic and acidic residues" evidence="1">
    <location>
        <begin position="253"/>
        <end position="265"/>
    </location>
</feature>
<protein>
    <submittedName>
        <fullName evidence="2">Uncharacterized protein</fullName>
    </submittedName>
</protein>
<proteinExistence type="predicted"/>
<accession>A0AAD7J8A6</accession>
<evidence type="ECO:0000313" key="2">
    <source>
        <dbReference type="EMBL" id="KAJ7756637.1"/>
    </source>
</evidence>
<dbReference type="AlphaFoldDB" id="A0AAD7J8A6"/>
<organism evidence="2 3">
    <name type="scientific">Mycena metata</name>
    <dbReference type="NCBI Taxonomy" id="1033252"/>
    <lineage>
        <taxon>Eukaryota</taxon>
        <taxon>Fungi</taxon>
        <taxon>Dikarya</taxon>
        <taxon>Basidiomycota</taxon>
        <taxon>Agaricomycotina</taxon>
        <taxon>Agaricomycetes</taxon>
        <taxon>Agaricomycetidae</taxon>
        <taxon>Agaricales</taxon>
        <taxon>Marasmiineae</taxon>
        <taxon>Mycenaceae</taxon>
        <taxon>Mycena</taxon>
    </lineage>
</organism>
<feature type="region of interest" description="Disordered" evidence="1">
    <location>
        <begin position="28"/>
        <end position="106"/>
    </location>
</feature>
<evidence type="ECO:0000256" key="1">
    <source>
        <dbReference type="SAM" id="MobiDB-lite"/>
    </source>
</evidence>
<reference evidence="2" key="1">
    <citation type="submission" date="2023-03" db="EMBL/GenBank/DDBJ databases">
        <title>Massive genome expansion in bonnet fungi (Mycena s.s.) driven by repeated elements and novel gene families across ecological guilds.</title>
        <authorList>
            <consortium name="Lawrence Berkeley National Laboratory"/>
            <person name="Harder C.B."/>
            <person name="Miyauchi S."/>
            <person name="Viragh M."/>
            <person name="Kuo A."/>
            <person name="Thoen E."/>
            <person name="Andreopoulos B."/>
            <person name="Lu D."/>
            <person name="Skrede I."/>
            <person name="Drula E."/>
            <person name="Henrissat B."/>
            <person name="Morin E."/>
            <person name="Kohler A."/>
            <person name="Barry K."/>
            <person name="LaButti K."/>
            <person name="Morin E."/>
            <person name="Salamov A."/>
            <person name="Lipzen A."/>
            <person name="Mereny Z."/>
            <person name="Hegedus B."/>
            <person name="Baldrian P."/>
            <person name="Stursova M."/>
            <person name="Weitz H."/>
            <person name="Taylor A."/>
            <person name="Grigoriev I.V."/>
            <person name="Nagy L.G."/>
            <person name="Martin F."/>
            <person name="Kauserud H."/>
        </authorList>
    </citation>
    <scope>NUCLEOTIDE SEQUENCE</scope>
    <source>
        <strain evidence="2">CBHHK182m</strain>
    </source>
</reference>
<dbReference type="Proteomes" id="UP001215598">
    <property type="component" value="Unassembled WGS sequence"/>
</dbReference>
<comment type="caution">
    <text evidence="2">The sequence shown here is derived from an EMBL/GenBank/DDBJ whole genome shotgun (WGS) entry which is preliminary data.</text>
</comment>
<gene>
    <name evidence="2" type="ORF">B0H16DRAFT_1458092</name>
</gene>
<keyword evidence="3" id="KW-1185">Reference proteome</keyword>